<sequence length="553" mass="59802">MAPQDATMYWLAGRTRNDLFLLYCFDDAGHSFEQLRAAVADRVATIDALRVRARDVPGDLDYPSWAPAEFDAEQVVEHQLAQPDWSHLEGALGDVAGSVLDAAVHPWRLHIFRGIVGYGDRERAADFAGASPIARRPALVAVLQMSHALADGRRAAEIARELFTEPQAVSGLPGIRETSGVLGAARSGANPPRRDNPAAMTHVSVRKVRAAASALLRLPVHLAENRIRSHRSFHAQHTSGGCSVADRLCSGAVARLVVRTARTPLVSARWVDAAIAVPWLPIRMMRTAYRGYGAFQAQRELADLTAAGELPEPGEGFVPNRVNHIVASGAAVHRVRMLVWEASALRVPGRTVTVVVLTAVSLALARYLVSHGEQVDRLGAQVPMALSDTAKARAHNNYRSLSVDLSADVADLRERADQIAATLRDRRVRAQHPLLTAQDRVTEVVPAPLLRRDIARYPIDIVPDSIAGHTVVSSVHRGPADLTFGGGRVRWTAGFPALGSVMHLTHGVHGLGDTITISVHADHATIPDLDVYTELLRAALDEVARGLKEELVD</sequence>
<proteinExistence type="predicted"/>
<accession>K0ER40</accession>
<evidence type="ECO:0000313" key="3">
    <source>
        <dbReference type="Proteomes" id="UP000006304"/>
    </source>
</evidence>
<dbReference type="eggNOG" id="COG1020">
    <property type="taxonomic scope" value="Bacteria"/>
</dbReference>
<reference evidence="2 3" key="1">
    <citation type="journal article" date="2012" name="J. Bacteriol.">
        <title>Complete genome sequence of Nocardia brasiliensis HUJEG-1.</title>
        <authorList>
            <person name="Vera-Cabrera L."/>
            <person name="Ortiz-Lopez R."/>
            <person name="Elizondo-Gonzalez R."/>
            <person name="Perez-Maya A.A."/>
            <person name="Ocampo-Candiani J."/>
        </authorList>
    </citation>
    <scope>NUCLEOTIDE SEQUENCE [LARGE SCALE GENOMIC DNA]</scope>
    <source>
        <strain evidence="3">ATCC 700358</strain>
    </source>
</reference>
<protein>
    <recommendedName>
        <fullName evidence="1">O-acyltransferase WSD1 C-terminal domain-containing protein</fullName>
    </recommendedName>
</protein>
<dbReference type="Proteomes" id="UP000006304">
    <property type="component" value="Chromosome"/>
</dbReference>
<feature type="domain" description="O-acyltransferase WSD1 C-terminal" evidence="1">
    <location>
        <begin position="396"/>
        <end position="542"/>
    </location>
</feature>
<name>K0ER40_NOCB7</name>
<organism evidence="2 3">
    <name type="scientific">Nocardia brasiliensis (strain ATCC 700358 / HUJEG-1)</name>
    <dbReference type="NCBI Taxonomy" id="1133849"/>
    <lineage>
        <taxon>Bacteria</taxon>
        <taxon>Bacillati</taxon>
        <taxon>Actinomycetota</taxon>
        <taxon>Actinomycetes</taxon>
        <taxon>Mycobacteriales</taxon>
        <taxon>Nocardiaceae</taxon>
        <taxon>Nocardia</taxon>
    </lineage>
</organism>
<dbReference type="InterPro" id="IPR009721">
    <property type="entry name" value="O-acyltransferase_WSD1_C"/>
</dbReference>
<dbReference type="HOGENOM" id="CLU_024186_4_3_11"/>
<dbReference type="KEGG" id="nbr:O3I_001215"/>
<dbReference type="Pfam" id="PF06974">
    <property type="entry name" value="WS_DGAT_C"/>
    <property type="match status" value="1"/>
</dbReference>
<keyword evidence="3" id="KW-1185">Reference proteome</keyword>
<dbReference type="EMBL" id="CP003876">
    <property type="protein sequence ID" value="AFT98205.1"/>
    <property type="molecule type" value="Genomic_DNA"/>
</dbReference>
<dbReference type="AlphaFoldDB" id="K0ER40"/>
<evidence type="ECO:0000259" key="1">
    <source>
        <dbReference type="Pfam" id="PF06974"/>
    </source>
</evidence>
<dbReference type="RefSeq" id="WP_014981070.1">
    <property type="nucleotide sequence ID" value="NC_018681.1"/>
</dbReference>
<gene>
    <name evidence="2" type="ORF">O3I_001215</name>
</gene>
<dbReference type="STRING" id="1133849.O3I_001215"/>
<evidence type="ECO:0000313" key="2">
    <source>
        <dbReference type="EMBL" id="AFT98205.1"/>
    </source>
</evidence>